<dbReference type="PRINTS" id="PR00368">
    <property type="entry name" value="FADPNR"/>
</dbReference>
<dbReference type="Proteomes" id="UP000186469">
    <property type="component" value="Unassembled WGS sequence"/>
</dbReference>
<dbReference type="GO" id="GO:0004148">
    <property type="term" value="F:dihydrolipoyl dehydrogenase (NADH) activity"/>
    <property type="evidence" value="ECO:0007669"/>
    <property type="project" value="UniProtKB-EC"/>
</dbReference>
<dbReference type="InterPro" id="IPR012999">
    <property type="entry name" value="Pyr_OxRdtase_I_AS"/>
</dbReference>
<accession>A0A1M7SQH3</accession>
<evidence type="ECO:0000256" key="3">
    <source>
        <dbReference type="ARBA" id="ARBA00012608"/>
    </source>
</evidence>
<dbReference type="PROSITE" id="PS00076">
    <property type="entry name" value="PYRIDINE_REDOX_1"/>
    <property type="match status" value="1"/>
</dbReference>
<dbReference type="PRINTS" id="PR00411">
    <property type="entry name" value="PNDRDTASEI"/>
</dbReference>
<dbReference type="RefSeq" id="WP_072696835.1">
    <property type="nucleotide sequence ID" value="NZ_FRDI01000004.1"/>
</dbReference>
<evidence type="ECO:0000256" key="11">
    <source>
        <dbReference type="ARBA" id="ARBA00023284"/>
    </source>
</evidence>
<dbReference type="InterPro" id="IPR001100">
    <property type="entry name" value="Pyr_nuc-diS_OxRdtase"/>
</dbReference>
<dbReference type="GO" id="GO:0006103">
    <property type="term" value="P:2-oxoglutarate metabolic process"/>
    <property type="evidence" value="ECO:0007669"/>
    <property type="project" value="TreeGrafter"/>
</dbReference>
<dbReference type="GO" id="GO:0005737">
    <property type="term" value="C:cytoplasm"/>
    <property type="evidence" value="ECO:0007669"/>
    <property type="project" value="UniProtKB-SubCell"/>
</dbReference>
<evidence type="ECO:0000256" key="6">
    <source>
        <dbReference type="ARBA" id="ARBA00022630"/>
    </source>
</evidence>
<evidence type="ECO:0000259" key="18">
    <source>
        <dbReference type="Pfam" id="PF07992"/>
    </source>
</evidence>
<keyword evidence="6 16" id="KW-0285">Flavoprotein</keyword>
<dbReference type="FunFam" id="3.30.390.30:FF:000001">
    <property type="entry name" value="Dihydrolipoyl dehydrogenase"/>
    <property type="match status" value="1"/>
</dbReference>
<dbReference type="Pfam" id="PF02852">
    <property type="entry name" value="Pyr_redox_dim"/>
    <property type="match status" value="1"/>
</dbReference>
<feature type="disulfide bond" description="Redox-active" evidence="15">
    <location>
        <begin position="39"/>
        <end position="44"/>
    </location>
</feature>
<dbReference type="PANTHER" id="PTHR22912">
    <property type="entry name" value="DISULFIDE OXIDOREDUCTASE"/>
    <property type="match status" value="1"/>
</dbReference>
<dbReference type="NCBIfam" id="TIGR01350">
    <property type="entry name" value="lipoamide_DH"/>
    <property type="match status" value="1"/>
</dbReference>
<dbReference type="Gene3D" id="3.30.390.30">
    <property type="match status" value="1"/>
</dbReference>
<dbReference type="InterPro" id="IPR023753">
    <property type="entry name" value="FAD/NAD-binding_dom"/>
</dbReference>
<feature type="binding site" evidence="14">
    <location>
        <position position="313"/>
    </location>
    <ligand>
        <name>FAD</name>
        <dbReference type="ChEBI" id="CHEBI:57692"/>
    </ligand>
</feature>
<keyword evidence="8 16" id="KW-0560">Oxidoreductase</keyword>
<comment type="miscellaneous">
    <text evidence="16">The active site is a redox-active disulfide bond.</text>
</comment>
<dbReference type="InterPro" id="IPR016156">
    <property type="entry name" value="FAD/NAD-linked_Rdtase_dimer_sf"/>
</dbReference>
<evidence type="ECO:0000256" key="1">
    <source>
        <dbReference type="ARBA" id="ARBA00004496"/>
    </source>
</evidence>
<evidence type="ECO:0000256" key="9">
    <source>
        <dbReference type="ARBA" id="ARBA00023027"/>
    </source>
</evidence>
<dbReference type="Gene3D" id="3.50.50.60">
    <property type="entry name" value="FAD/NAD(P)-binding domain"/>
    <property type="match status" value="2"/>
</dbReference>
<dbReference type="InterPro" id="IPR004099">
    <property type="entry name" value="Pyr_nucl-diS_OxRdtase_dimer"/>
</dbReference>
<feature type="domain" description="FAD/NAD(P)-binding" evidence="18">
    <location>
        <begin position="3"/>
        <end position="330"/>
    </location>
</feature>
<comment type="subcellular location">
    <subcellularLocation>
        <location evidence="1">Cytoplasm</location>
    </subcellularLocation>
</comment>
<evidence type="ECO:0000256" key="8">
    <source>
        <dbReference type="ARBA" id="ARBA00023002"/>
    </source>
</evidence>
<feature type="binding site" evidence="14">
    <location>
        <begin position="321"/>
        <end position="324"/>
    </location>
    <ligand>
        <name>FAD</name>
        <dbReference type="ChEBI" id="CHEBI:57692"/>
    </ligand>
</feature>
<dbReference type="OrthoDB" id="9786429at2"/>
<proteinExistence type="inferred from homology"/>
<dbReference type="GO" id="GO:0050660">
    <property type="term" value="F:flavin adenine dinucleotide binding"/>
    <property type="evidence" value="ECO:0007669"/>
    <property type="project" value="InterPro"/>
</dbReference>
<feature type="binding site" evidence="14">
    <location>
        <position position="48"/>
    </location>
    <ligand>
        <name>FAD</name>
        <dbReference type="ChEBI" id="CHEBI:57692"/>
    </ligand>
</feature>
<dbReference type="InterPro" id="IPR036188">
    <property type="entry name" value="FAD/NAD-bd_sf"/>
</dbReference>
<feature type="binding site" evidence="14">
    <location>
        <position position="201"/>
    </location>
    <ligand>
        <name>NAD(+)</name>
        <dbReference type="ChEBI" id="CHEBI:57540"/>
    </ligand>
</feature>
<evidence type="ECO:0000256" key="15">
    <source>
        <dbReference type="PIRSR" id="PIRSR000350-4"/>
    </source>
</evidence>
<keyword evidence="10" id="KW-1015">Disulfide bond</keyword>
<feature type="binding site" evidence="14">
    <location>
        <position position="272"/>
    </location>
    <ligand>
        <name>NAD(+)</name>
        <dbReference type="ChEBI" id="CHEBI:57540"/>
    </ligand>
</feature>
<feature type="binding site" evidence="14">
    <location>
        <begin position="178"/>
        <end position="185"/>
    </location>
    <ligand>
        <name>NAD(+)</name>
        <dbReference type="ChEBI" id="CHEBI:57540"/>
    </ligand>
</feature>
<gene>
    <name evidence="19" type="ORF">SAMN02745728_01150</name>
</gene>
<comment type="similarity">
    <text evidence="2 16">Belongs to the class-I pyridine nucleotide-disulfide oxidoreductase family.</text>
</comment>
<evidence type="ECO:0000256" key="13">
    <source>
        <dbReference type="PIRSR" id="PIRSR000350-2"/>
    </source>
</evidence>
<evidence type="ECO:0000256" key="10">
    <source>
        <dbReference type="ARBA" id="ARBA00023157"/>
    </source>
</evidence>
<dbReference type="PANTHER" id="PTHR22912:SF217">
    <property type="entry name" value="DIHYDROLIPOYL DEHYDROGENASE"/>
    <property type="match status" value="1"/>
</dbReference>
<sequence>MLRITIIGGGPGGYTAAFAAAKRGASVTLIEAESLGGTCLNWGCIPTKTIKTSADAILLGKRFESLGLEQPTNFSINMKTVVNRKDSVINILRSGLEKKCSALKIKLIAGKASLLNENTVEVKLNDNTNTKIESDFIIIATGSRNLELKNFAFDQKNILSSDDMLNLESVPKRLCIVGGGVIGCEMAFIYAAFGSKVTIIEAQDRLLPLASVDLELSKLLQREAKKSGINVIVKQSVQSYEQNENGLKVTIKAIDNDNTTELESDTVLISVGRIPQTQGLNLEQVGVSTDERGWIKVNDYLESSIKNIYAIGDVLGPTKIMLAHVAAAEGLCVIKNIFGETEKMDYSVVPSAIFTMPEIGTVGITEQEAKAKGLEVKTTSVLMRELGKAHALGELPGLVKLVAETKTGRLLGANISGAYATELIAELTLALKMRASVKDIAQTIHAHPTLSEGIFEAALSLSEEI</sequence>
<protein>
    <recommendedName>
        <fullName evidence="4 16">Dihydrolipoyl dehydrogenase</fullName>
        <ecNumber evidence="3 16">1.8.1.4</ecNumber>
    </recommendedName>
</protein>
<evidence type="ECO:0000256" key="12">
    <source>
        <dbReference type="ARBA" id="ARBA00049187"/>
    </source>
</evidence>
<name>A0A1M7SQH3_9BACT</name>
<keyword evidence="11 16" id="KW-0676">Redox-active center</keyword>
<dbReference type="InterPro" id="IPR006258">
    <property type="entry name" value="Lipoamide_DH"/>
</dbReference>
<evidence type="ECO:0000259" key="17">
    <source>
        <dbReference type="Pfam" id="PF02852"/>
    </source>
</evidence>
<evidence type="ECO:0000256" key="5">
    <source>
        <dbReference type="ARBA" id="ARBA00022490"/>
    </source>
</evidence>
<comment type="cofactor">
    <cofactor evidence="14 16">
        <name>FAD</name>
        <dbReference type="ChEBI" id="CHEBI:57692"/>
    </cofactor>
    <text evidence="14 16">Binds 1 FAD per subunit.</text>
</comment>
<dbReference type="STRING" id="1121455.SAMN02745728_01150"/>
<keyword evidence="7 14" id="KW-0274">FAD</keyword>
<evidence type="ECO:0000313" key="20">
    <source>
        <dbReference type="Proteomes" id="UP000186469"/>
    </source>
</evidence>
<reference evidence="19 20" key="1">
    <citation type="submission" date="2016-12" db="EMBL/GenBank/DDBJ databases">
        <authorList>
            <person name="Song W.-J."/>
            <person name="Kurnit D.M."/>
        </authorList>
    </citation>
    <scope>NUCLEOTIDE SEQUENCE [LARGE SCALE GENOMIC DNA]</scope>
    <source>
        <strain evidence="19 20">DSM 11393</strain>
    </source>
</reference>
<feature type="binding site" evidence="14">
    <location>
        <begin position="141"/>
        <end position="143"/>
    </location>
    <ligand>
        <name>FAD</name>
        <dbReference type="ChEBI" id="CHEBI:57692"/>
    </ligand>
</feature>
<keyword evidence="5" id="KW-0963">Cytoplasm</keyword>
<organism evidence="19 20">
    <name type="scientific">Desulfovibrio litoralis DSM 11393</name>
    <dbReference type="NCBI Taxonomy" id="1121455"/>
    <lineage>
        <taxon>Bacteria</taxon>
        <taxon>Pseudomonadati</taxon>
        <taxon>Thermodesulfobacteriota</taxon>
        <taxon>Desulfovibrionia</taxon>
        <taxon>Desulfovibrionales</taxon>
        <taxon>Desulfovibrionaceae</taxon>
        <taxon>Desulfovibrio</taxon>
    </lineage>
</organism>
<dbReference type="SUPFAM" id="SSF51905">
    <property type="entry name" value="FAD/NAD(P)-binding domain"/>
    <property type="match status" value="1"/>
</dbReference>
<evidence type="ECO:0000256" key="2">
    <source>
        <dbReference type="ARBA" id="ARBA00007532"/>
    </source>
</evidence>
<dbReference type="PIRSF" id="PIRSF000350">
    <property type="entry name" value="Mercury_reductase_MerA"/>
    <property type="match status" value="1"/>
</dbReference>
<evidence type="ECO:0000256" key="14">
    <source>
        <dbReference type="PIRSR" id="PIRSR000350-3"/>
    </source>
</evidence>
<evidence type="ECO:0000256" key="4">
    <source>
        <dbReference type="ARBA" id="ARBA00016961"/>
    </source>
</evidence>
<feature type="domain" description="Pyridine nucleotide-disulphide oxidoreductase dimerisation" evidence="17">
    <location>
        <begin position="349"/>
        <end position="457"/>
    </location>
</feature>
<evidence type="ECO:0000313" key="19">
    <source>
        <dbReference type="EMBL" id="SHN60689.1"/>
    </source>
</evidence>
<dbReference type="Pfam" id="PF07992">
    <property type="entry name" value="Pyr_redox_2"/>
    <property type="match status" value="1"/>
</dbReference>
<dbReference type="EMBL" id="FRDI01000004">
    <property type="protein sequence ID" value="SHN60689.1"/>
    <property type="molecule type" value="Genomic_DNA"/>
</dbReference>
<evidence type="ECO:0000256" key="7">
    <source>
        <dbReference type="ARBA" id="ARBA00022827"/>
    </source>
</evidence>
<keyword evidence="9 14" id="KW-0520">NAD</keyword>
<dbReference type="SUPFAM" id="SSF55424">
    <property type="entry name" value="FAD/NAD-linked reductases, dimerisation (C-terminal) domain"/>
    <property type="match status" value="1"/>
</dbReference>
<keyword evidence="20" id="KW-1185">Reference proteome</keyword>
<dbReference type="InterPro" id="IPR050151">
    <property type="entry name" value="Class-I_Pyr_Nuc-Dis_Oxidored"/>
</dbReference>
<keyword evidence="14" id="KW-0547">Nucleotide-binding</keyword>
<dbReference type="EC" id="1.8.1.4" evidence="3 16"/>
<feature type="active site" description="Proton acceptor" evidence="13">
    <location>
        <position position="447"/>
    </location>
</feature>
<dbReference type="AlphaFoldDB" id="A0A1M7SQH3"/>
<evidence type="ECO:0000256" key="16">
    <source>
        <dbReference type="RuleBase" id="RU003692"/>
    </source>
</evidence>
<comment type="catalytic activity">
    <reaction evidence="12 16">
        <text>N(6)-[(R)-dihydrolipoyl]-L-lysyl-[protein] + NAD(+) = N(6)-[(R)-lipoyl]-L-lysyl-[protein] + NADH + H(+)</text>
        <dbReference type="Rhea" id="RHEA:15045"/>
        <dbReference type="Rhea" id="RHEA-COMP:10474"/>
        <dbReference type="Rhea" id="RHEA-COMP:10475"/>
        <dbReference type="ChEBI" id="CHEBI:15378"/>
        <dbReference type="ChEBI" id="CHEBI:57540"/>
        <dbReference type="ChEBI" id="CHEBI:57945"/>
        <dbReference type="ChEBI" id="CHEBI:83099"/>
        <dbReference type="ChEBI" id="CHEBI:83100"/>
        <dbReference type="EC" id="1.8.1.4"/>
    </reaction>
</comment>